<evidence type="ECO:0008006" key="3">
    <source>
        <dbReference type="Google" id="ProtNLM"/>
    </source>
</evidence>
<organism evidence="1 2">
    <name type="scientific">Fomitopsis schrenkii</name>
    <name type="common">Brown rot fungus</name>
    <dbReference type="NCBI Taxonomy" id="2126942"/>
    <lineage>
        <taxon>Eukaryota</taxon>
        <taxon>Fungi</taxon>
        <taxon>Dikarya</taxon>
        <taxon>Basidiomycota</taxon>
        <taxon>Agaricomycotina</taxon>
        <taxon>Agaricomycetes</taxon>
        <taxon>Polyporales</taxon>
        <taxon>Fomitopsis</taxon>
    </lineage>
</organism>
<protein>
    <recommendedName>
        <fullName evidence="3">2OGFeDO JBP1/TET oxygenase domain-containing protein</fullName>
    </recommendedName>
</protein>
<dbReference type="AlphaFoldDB" id="S8EW96"/>
<gene>
    <name evidence="1" type="ORF">FOMPIDRAFT_1135341</name>
</gene>
<evidence type="ECO:0000313" key="1">
    <source>
        <dbReference type="EMBL" id="EPS93905.1"/>
    </source>
</evidence>
<dbReference type="HOGENOM" id="CLU_087177_0_0_1"/>
<proteinExistence type="predicted"/>
<evidence type="ECO:0000313" key="2">
    <source>
        <dbReference type="Proteomes" id="UP000015241"/>
    </source>
</evidence>
<sequence length="245" mass="27681">MPQDLRNGLLDRLMACFEPDTIKTLDTATYKGEHVLQVLHFTWYNRHCTMGHDTPVDVPPMTLKRTGRTKMNYHQLIPYPSKDMSNEVGNRSIYQSVKNILGLLFNWLEVKVSIQLAAEILLGTYMHLEAYARILPGNNQAVSAPFLGLVINLNVVTAAHRDSKDDAVCLVLAIGCFTRGELVLYEPGLVLPLMNGDFVVFLSCKLTHFNLHYIGQRASIVLHTDREMGKWLEDHNGWSTNSNIT</sequence>
<reference evidence="1 2" key="1">
    <citation type="journal article" date="2012" name="Science">
        <title>The Paleozoic origin of enzymatic lignin decomposition reconstructed from 31 fungal genomes.</title>
        <authorList>
            <person name="Floudas D."/>
            <person name="Binder M."/>
            <person name="Riley R."/>
            <person name="Barry K."/>
            <person name="Blanchette R.A."/>
            <person name="Henrissat B."/>
            <person name="Martinez A.T."/>
            <person name="Otillar R."/>
            <person name="Spatafora J.W."/>
            <person name="Yadav J.S."/>
            <person name="Aerts A."/>
            <person name="Benoit I."/>
            <person name="Boyd A."/>
            <person name="Carlson A."/>
            <person name="Copeland A."/>
            <person name="Coutinho P.M."/>
            <person name="de Vries R.P."/>
            <person name="Ferreira P."/>
            <person name="Findley K."/>
            <person name="Foster B."/>
            <person name="Gaskell J."/>
            <person name="Glotzer D."/>
            <person name="Gorecki P."/>
            <person name="Heitman J."/>
            <person name="Hesse C."/>
            <person name="Hori C."/>
            <person name="Igarashi K."/>
            <person name="Jurgens J.A."/>
            <person name="Kallen N."/>
            <person name="Kersten P."/>
            <person name="Kohler A."/>
            <person name="Kuees U."/>
            <person name="Kumar T.K.A."/>
            <person name="Kuo A."/>
            <person name="LaButti K."/>
            <person name="Larrondo L.F."/>
            <person name="Lindquist E."/>
            <person name="Ling A."/>
            <person name="Lombard V."/>
            <person name="Lucas S."/>
            <person name="Lundell T."/>
            <person name="Martin R."/>
            <person name="McLaughlin D.J."/>
            <person name="Morgenstern I."/>
            <person name="Morin E."/>
            <person name="Murat C."/>
            <person name="Nagy L.G."/>
            <person name="Nolan M."/>
            <person name="Ohm R.A."/>
            <person name="Patyshakuliyeva A."/>
            <person name="Rokas A."/>
            <person name="Ruiz-Duenas F.J."/>
            <person name="Sabat G."/>
            <person name="Salamov A."/>
            <person name="Samejima M."/>
            <person name="Schmutz J."/>
            <person name="Slot J.C."/>
            <person name="St John F."/>
            <person name="Stenlid J."/>
            <person name="Sun H."/>
            <person name="Sun S."/>
            <person name="Syed K."/>
            <person name="Tsang A."/>
            <person name="Wiebenga A."/>
            <person name="Young D."/>
            <person name="Pisabarro A."/>
            <person name="Eastwood D.C."/>
            <person name="Martin F."/>
            <person name="Cullen D."/>
            <person name="Grigoriev I.V."/>
            <person name="Hibbett D.S."/>
        </authorList>
    </citation>
    <scope>NUCLEOTIDE SEQUENCE</scope>
    <source>
        <strain evidence="2">FP-58527</strain>
    </source>
</reference>
<accession>S8EW96</accession>
<keyword evidence="2" id="KW-1185">Reference proteome</keyword>
<dbReference type="Gene3D" id="3.60.130.30">
    <property type="match status" value="1"/>
</dbReference>
<dbReference type="Proteomes" id="UP000015241">
    <property type="component" value="Unassembled WGS sequence"/>
</dbReference>
<dbReference type="EMBL" id="KE504252">
    <property type="protein sequence ID" value="EPS93905.1"/>
    <property type="molecule type" value="Genomic_DNA"/>
</dbReference>
<name>S8EW96_FOMSC</name>
<dbReference type="InParanoid" id="S8EW96"/>
<dbReference type="STRING" id="743788.S8EW96"/>
<dbReference type="OrthoDB" id="2535938at2759"/>